<keyword evidence="10" id="KW-1185">Reference proteome</keyword>
<dbReference type="SUPFAM" id="SSF46579">
    <property type="entry name" value="Prefoldin"/>
    <property type="match status" value="1"/>
</dbReference>
<dbReference type="EMBL" id="CAJPEV010001984">
    <property type="protein sequence ID" value="CAG0895193.1"/>
    <property type="molecule type" value="Genomic_DNA"/>
</dbReference>
<evidence type="ECO:0000313" key="8">
    <source>
        <dbReference type="EMBL" id="CAD7248579.1"/>
    </source>
</evidence>
<evidence type="ECO:0000313" key="9">
    <source>
        <dbReference type="EMBL" id="CAD7248767.1"/>
    </source>
</evidence>
<evidence type="ECO:0000256" key="7">
    <source>
        <dbReference type="SAM" id="MobiDB-lite"/>
    </source>
</evidence>
<comment type="similarity">
    <text evidence="1 5">Belongs to the prefoldin subunit beta family.</text>
</comment>
<keyword evidence="3 5" id="KW-0143">Chaperone</keyword>
<dbReference type="FunFam" id="1.10.287.370:FF:000005">
    <property type="entry name" value="Prefoldin subunit 4"/>
    <property type="match status" value="1"/>
</dbReference>
<dbReference type="EMBL" id="LR901427">
    <property type="protein sequence ID" value="CAD7248579.1"/>
    <property type="molecule type" value="Genomic_DNA"/>
</dbReference>
<dbReference type="CDD" id="cd23165">
    <property type="entry name" value="Prefoldin_4"/>
    <property type="match status" value="1"/>
</dbReference>
<dbReference type="OrthoDB" id="10250441at2759"/>
<organism evidence="9">
    <name type="scientific">Darwinula stevensoni</name>
    <dbReference type="NCBI Taxonomy" id="69355"/>
    <lineage>
        <taxon>Eukaryota</taxon>
        <taxon>Metazoa</taxon>
        <taxon>Ecdysozoa</taxon>
        <taxon>Arthropoda</taxon>
        <taxon>Crustacea</taxon>
        <taxon>Oligostraca</taxon>
        <taxon>Ostracoda</taxon>
        <taxon>Podocopa</taxon>
        <taxon>Podocopida</taxon>
        <taxon>Darwinulocopina</taxon>
        <taxon>Darwinuloidea</taxon>
        <taxon>Darwinulidae</taxon>
        <taxon>Darwinula</taxon>
    </lineage>
</organism>
<dbReference type="GO" id="GO:0006457">
    <property type="term" value="P:protein folding"/>
    <property type="evidence" value="ECO:0007669"/>
    <property type="project" value="UniProtKB-UniRule"/>
</dbReference>
<dbReference type="PANTHER" id="PTHR21100:SF9">
    <property type="entry name" value="PREFOLDIN SUBUNIT 4"/>
    <property type="match status" value="1"/>
</dbReference>
<dbReference type="GO" id="GO:0016272">
    <property type="term" value="C:prefoldin complex"/>
    <property type="evidence" value="ECO:0007669"/>
    <property type="project" value="UniProtKB-UniRule"/>
</dbReference>
<dbReference type="GO" id="GO:0005737">
    <property type="term" value="C:cytoplasm"/>
    <property type="evidence" value="ECO:0007669"/>
    <property type="project" value="TreeGrafter"/>
</dbReference>
<dbReference type="InterPro" id="IPR016661">
    <property type="entry name" value="PFDN4"/>
</dbReference>
<evidence type="ECO:0000256" key="1">
    <source>
        <dbReference type="ARBA" id="ARBA00008045"/>
    </source>
</evidence>
<name>A0A7R9A5V0_9CRUS</name>
<dbReference type="GO" id="GO:0051082">
    <property type="term" value="F:unfolded protein binding"/>
    <property type="evidence" value="ECO:0007669"/>
    <property type="project" value="InterPro"/>
</dbReference>
<comment type="function">
    <text evidence="4 5">Binds specifically to cytosolic chaperonin (c-CPN) and transfers target proteins to it. Binds to nascent polypeptide chain and promotes folding in an environment in which there are many competing pathways for nonnative proteins.</text>
</comment>
<dbReference type="AlphaFoldDB" id="A0A7R9A5V0"/>
<sequence length="143" mass="16142">MMASAGSAQNVGKGSFKPDSDVHITYEDQEKINRFARHNARLEELKEELKGKETDLRNIGDAEEELILVDSSGEDIPCLMGEVFVYQDGDRTQSMLERMKERLRGQVDALKGQCKEVQEAMSALKTQLYAKFGDNINLEPDEE</sequence>
<feature type="coiled-coil region" evidence="6">
    <location>
        <begin position="28"/>
        <end position="62"/>
    </location>
</feature>
<comment type="subunit">
    <text evidence="2 5">Heterohexamer of two PFD-alpha type and four PFD-beta type subunits.</text>
</comment>
<dbReference type="InterPro" id="IPR002777">
    <property type="entry name" value="PFD_beta-like"/>
</dbReference>
<dbReference type="EMBL" id="CAJPEV010001910">
    <property type="protein sequence ID" value="CAG0894841.1"/>
    <property type="molecule type" value="Genomic_DNA"/>
</dbReference>
<dbReference type="EMBL" id="LR901501">
    <property type="protein sequence ID" value="CAD7248767.1"/>
    <property type="molecule type" value="Genomic_DNA"/>
</dbReference>
<gene>
    <name evidence="8" type="ORF">DSTB1V02_LOCUS8390</name>
    <name evidence="9" type="ORF">DSTB1V02_LOCUS8575</name>
</gene>
<keyword evidence="6" id="KW-0175">Coiled coil</keyword>
<dbReference type="PIRSF" id="PIRSF016477">
    <property type="entry name" value="Prefoldin_subunit_4"/>
    <property type="match status" value="1"/>
</dbReference>
<evidence type="ECO:0000256" key="6">
    <source>
        <dbReference type="SAM" id="Coils"/>
    </source>
</evidence>
<feature type="region of interest" description="Disordered" evidence="7">
    <location>
        <begin position="1"/>
        <end position="22"/>
    </location>
</feature>
<feature type="compositionally biased region" description="Polar residues" evidence="7">
    <location>
        <begin position="1"/>
        <end position="12"/>
    </location>
</feature>
<evidence type="ECO:0000256" key="2">
    <source>
        <dbReference type="ARBA" id="ARBA00011695"/>
    </source>
</evidence>
<dbReference type="Pfam" id="PF01920">
    <property type="entry name" value="Prefoldin_2"/>
    <property type="match status" value="1"/>
</dbReference>
<proteinExistence type="inferred from homology"/>
<protein>
    <recommendedName>
        <fullName evidence="5">Prefoldin subunit 4</fullName>
    </recommendedName>
</protein>
<dbReference type="Gene3D" id="1.10.287.370">
    <property type="match status" value="1"/>
</dbReference>
<accession>A0A7R9A5V0</accession>
<dbReference type="Proteomes" id="UP000677054">
    <property type="component" value="Unassembled WGS sequence"/>
</dbReference>
<evidence type="ECO:0000313" key="10">
    <source>
        <dbReference type="Proteomes" id="UP000677054"/>
    </source>
</evidence>
<evidence type="ECO:0000256" key="5">
    <source>
        <dbReference type="PIRNR" id="PIRNR016477"/>
    </source>
</evidence>
<dbReference type="PANTHER" id="PTHR21100">
    <property type="entry name" value="PREFOLDIN SUBUNIT 4"/>
    <property type="match status" value="1"/>
</dbReference>
<dbReference type="InterPro" id="IPR009053">
    <property type="entry name" value="Prefoldin"/>
</dbReference>
<feature type="coiled-coil region" evidence="6">
    <location>
        <begin position="100"/>
        <end position="127"/>
    </location>
</feature>
<evidence type="ECO:0000256" key="3">
    <source>
        <dbReference type="ARBA" id="ARBA00023186"/>
    </source>
</evidence>
<evidence type="ECO:0000256" key="4">
    <source>
        <dbReference type="ARBA" id="ARBA00024667"/>
    </source>
</evidence>
<reference evidence="9" key="1">
    <citation type="submission" date="2020-11" db="EMBL/GenBank/DDBJ databases">
        <authorList>
            <person name="Tran Van P."/>
        </authorList>
    </citation>
    <scope>NUCLEOTIDE SEQUENCE</scope>
</reference>